<sequence length="578" mass="61258">MSTPHEIADAAWGLAEPAPRPWRSGPWSLELRGDELADIRFGGTLVLRMVRAVARDRDWDTVPAEVSDVTATDGELRIALSLHGLGAALDGALVVTAGADGALAFDLDLRSGTEFRRNRIGLVVLHPPEVAGEPLTVVSPGGVATQTHFPTAIAPHQPAKDIAGLRWSHDGIASELAFTGDVFEMEDQRNWTDASFKTYSTPLDLPFPVTVHAGERIRQRVTLTGRAVAGATGHPAAAVTEPRTGAVFPAVQLGASTAPDRHLRPAPDVAALLVELDLRRPRWRAALARAAREAGSRPLDVRLVATSPDDVAPAVAAARHHPIARLGVFDATSHVTEPTLWEALTSAVGAHDGEITLVGGARTHFTELNRQHHRLPTDLPALTFSVTPQMHARERSQIVESLAMQRLVAQDAARIAGGRPVHIGPVTLRPRLNAVATSASAEPPGDDLAEGYGPAFLDSATDPRQRGRALAAWTVASAAALCVPGVETVTYFETSGPRGLGDADREYPVAEAVRLLHGLGRRLVDAPLDPAGVAALVAADGTHTQVLAANVTPEHRSIMTPLGVIDLAPYAVERRCSH</sequence>
<feature type="region of interest" description="Disordered" evidence="1">
    <location>
        <begin position="437"/>
        <end position="460"/>
    </location>
</feature>
<evidence type="ECO:0000313" key="4">
    <source>
        <dbReference type="EMBL" id="MFD1718060.1"/>
    </source>
</evidence>
<reference evidence="5" key="1">
    <citation type="journal article" date="2019" name="Int. J. Syst. Evol. Microbiol.">
        <title>The Global Catalogue of Microorganisms (GCM) 10K type strain sequencing project: providing services to taxonomists for standard genome sequencing and annotation.</title>
        <authorList>
            <consortium name="The Broad Institute Genomics Platform"/>
            <consortium name="The Broad Institute Genome Sequencing Center for Infectious Disease"/>
            <person name="Wu L."/>
            <person name="Ma J."/>
        </authorList>
    </citation>
    <scope>NUCLEOTIDE SEQUENCE [LARGE SCALE GENOMIC DNA]</scope>
    <source>
        <strain evidence="5">JCM 17130</strain>
    </source>
</reference>
<feature type="domain" description="D-apionate lactonase N-terminal" evidence="2">
    <location>
        <begin position="13"/>
        <end position="224"/>
    </location>
</feature>
<proteinExistence type="predicted"/>
<evidence type="ECO:0000313" key="5">
    <source>
        <dbReference type="Proteomes" id="UP001597277"/>
    </source>
</evidence>
<accession>A0ABW4L600</accession>
<organism evidence="4 5">
    <name type="scientific">Georgenia deserti</name>
    <dbReference type="NCBI Taxonomy" id="2093781"/>
    <lineage>
        <taxon>Bacteria</taxon>
        <taxon>Bacillati</taxon>
        <taxon>Actinomycetota</taxon>
        <taxon>Actinomycetes</taxon>
        <taxon>Micrococcales</taxon>
        <taxon>Bogoriellaceae</taxon>
        <taxon>Georgenia</taxon>
    </lineage>
</organism>
<dbReference type="EMBL" id="JBHUEE010000004">
    <property type="protein sequence ID" value="MFD1718060.1"/>
    <property type="molecule type" value="Genomic_DNA"/>
</dbReference>
<dbReference type="RefSeq" id="WP_388005583.1">
    <property type="nucleotide sequence ID" value="NZ_JBHUEE010000004.1"/>
</dbReference>
<dbReference type="InterPro" id="IPR058788">
    <property type="entry name" value="ApnL_N"/>
</dbReference>
<dbReference type="Proteomes" id="UP001597277">
    <property type="component" value="Unassembled WGS sequence"/>
</dbReference>
<gene>
    <name evidence="4" type="ORF">ACFSE6_09450</name>
</gene>
<dbReference type="Pfam" id="PF25838">
    <property type="entry name" value="Apionate_lact_M"/>
    <property type="match status" value="1"/>
</dbReference>
<comment type="caution">
    <text evidence="4">The sequence shown here is derived from an EMBL/GenBank/DDBJ whole genome shotgun (WGS) entry which is preliminary data.</text>
</comment>
<keyword evidence="5" id="KW-1185">Reference proteome</keyword>
<dbReference type="Pfam" id="PF25837">
    <property type="entry name" value="Apionate_lact_N"/>
    <property type="match status" value="1"/>
</dbReference>
<name>A0ABW4L600_9MICO</name>
<evidence type="ECO:0000259" key="2">
    <source>
        <dbReference type="Pfam" id="PF25837"/>
    </source>
</evidence>
<feature type="domain" description="D-apionate lactonase TIM barrel" evidence="3">
    <location>
        <begin position="267"/>
        <end position="518"/>
    </location>
</feature>
<evidence type="ECO:0000259" key="3">
    <source>
        <dbReference type="Pfam" id="PF25838"/>
    </source>
</evidence>
<evidence type="ECO:0000256" key="1">
    <source>
        <dbReference type="SAM" id="MobiDB-lite"/>
    </source>
</evidence>
<protein>
    <submittedName>
        <fullName evidence="4">Uncharacterized protein</fullName>
    </submittedName>
</protein>
<dbReference type="InterPro" id="IPR058787">
    <property type="entry name" value="ApnL_M"/>
</dbReference>